<evidence type="ECO:0000313" key="1">
    <source>
        <dbReference type="EMBL" id="GAF74297.1"/>
    </source>
</evidence>
<comment type="caution">
    <text evidence="1">The sequence shown here is derived from an EMBL/GenBank/DDBJ whole genome shotgun (WGS) entry which is preliminary data.</text>
</comment>
<protein>
    <recommendedName>
        <fullName evidence="2">Restriction endonuclease type IV Mrr domain-containing protein</fullName>
    </recommendedName>
</protein>
<proteinExistence type="predicted"/>
<feature type="non-terminal residue" evidence="1">
    <location>
        <position position="1"/>
    </location>
</feature>
<name>X0SEH1_9ZZZZ</name>
<organism evidence="1">
    <name type="scientific">marine sediment metagenome</name>
    <dbReference type="NCBI Taxonomy" id="412755"/>
    <lineage>
        <taxon>unclassified sequences</taxon>
        <taxon>metagenomes</taxon>
        <taxon>ecological metagenomes</taxon>
    </lineage>
</organism>
<dbReference type="EMBL" id="BARS01001627">
    <property type="protein sequence ID" value="GAF74297.1"/>
    <property type="molecule type" value="Genomic_DNA"/>
</dbReference>
<reference evidence="1" key="1">
    <citation type="journal article" date="2014" name="Front. Microbiol.">
        <title>High frequency of phylogenetically diverse reductive dehalogenase-homologous genes in deep subseafloor sedimentary metagenomes.</title>
        <authorList>
            <person name="Kawai M."/>
            <person name="Futagami T."/>
            <person name="Toyoda A."/>
            <person name="Takaki Y."/>
            <person name="Nishi S."/>
            <person name="Hori S."/>
            <person name="Arai W."/>
            <person name="Tsubouchi T."/>
            <person name="Morono Y."/>
            <person name="Uchiyama I."/>
            <person name="Ito T."/>
            <person name="Fujiyama A."/>
            <person name="Inagaki F."/>
            <person name="Takami H."/>
        </authorList>
    </citation>
    <scope>NUCLEOTIDE SEQUENCE</scope>
    <source>
        <strain evidence="1">Expedition CK06-06</strain>
    </source>
</reference>
<evidence type="ECO:0008006" key="2">
    <source>
        <dbReference type="Google" id="ProtNLM"/>
    </source>
</evidence>
<sequence length="253" mass="29750">NHQDYYNNFVLSYLQAENIDANSSLVHTLKNGRKVVYKRDLIPTFKLTKENLFRFCRDHPDVMQRYREHLEELEKRGEGHFIGREDEGLIAEALITAIRNIQPGNNNASEYHRLMIGIVEFLFFPNLLYPRKEVEINQGRKRIDITMENGAWRGIFYDLHEVRQLPCSFVPIECKNYGEDVANPELDQISGRFSPVRGKFGMLCCRRFRDRTTFIERCRDTFKEERGLVIPLDDDTIIELLRFAGDGQRNDVD</sequence>
<gene>
    <name evidence="1" type="ORF">S01H1_03084</name>
</gene>
<feature type="non-terminal residue" evidence="1">
    <location>
        <position position="253"/>
    </location>
</feature>
<dbReference type="AlphaFoldDB" id="X0SEH1"/>
<accession>X0SEH1</accession>